<comment type="caution">
    <text evidence="1">The sequence shown here is derived from an EMBL/GenBank/DDBJ whole genome shotgun (WGS) entry which is preliminary data.</text>
</comment>
<dbReference type="EMBL" id="CAJVPP010000937">
    <property type="protein sequence ID" value="CAG8523040.1"/>
    <property type="molecule type" value="Genomic_DNA"/>
</dbReference>
<organism evidence="1 2">
    <name type="scientific">Funneliformis mosseae</name>
    <name type="common">Endomycorrhizal fungus</name>
    <name type="synonym">Glomus mosseae</name>
    <dbReference type="NCBI Taxonomy" id="27381"/>
    <lineage>
        <taxon>Eukaryota</taxon>
        <taxon>Fungi</taxon>
        <taxon>Fungi incertae sedis</taxon>
        <taxon>Mucoromycota</taxon>
        <taxon>Glomeromycotina</taxon>
        <taxon>Glomeromycetes</taxon>
        <taxon>Glomerales</taxon>
        <taxon>Glomeraceae</taxon>
        <taxon>Funneliformis</taxon>
    </lineage>
</organism>
<protein>
    <submittedName>
        <fullName evidence="1">14749_t:CDS:1</fullName>
    </submittedName>
</protein>
<evidence type="ECO:0000313" key="1">
    <source>
        <dbReference type="EMBL" id="CAG8523040.1"/>
    </source>
</evidence>
<dbReference type="AlphaFoldDB" id="A0A9N9ABM0"/>
<reference evidence="1" key="1">
    <citation type="submission" date="2021-06" db="EMBL/GenBank/DDBJ databases">
        <authorList>
            <person name="Kallberg Y."/>
            <person name="Tangrot J."/>
            <person name="Rosling A."/>
        </authorList>
    </citation>
    <scope>NUCLEOTIDE SEQUENCE</scope>
    <source>
        <strain evidence="1">87-6 pot B 2015</strain>
    </source>
</reference>
<sequence length="163" mass="18662">MEPIITEETRTYKWFQDLSKPTEEEYQWTRALITRYQGIVTPYGTSGIIVTLPGFRPILVNTKGCESIHAWDVGSLWNSNRYADKYDYIQQQQADSELESRKNTSIAMVSFESCHNRKRIQTFEPPLGELCRVGSLVGTSGTIWETEEPTTPCHLVLPDNILT</sequence>
<proteinExistence type="predicted"/>
<gene>
    <name evidence="1" type="ORF">FMOSSE_LOCUS5130</name>
</gene>
<accession>A0A9N9ABM0</accession>
<name>A0A9N9ABM0_FUNMO</name>
<dbReference type="Proteomes" id="UP000789375">
    <property type="component" value="Unassembled WGS sequence"/>
</dbReference>
<evidence type="ECO:0000313" key="2">
    <source>
        <dbReference type="Proteomes" id="UP000789375"/>
    </source>
</evidence>
<keyword evidence="2" id="KW-1185">Reference proteome</keyword>